<proteinExistence type="predicted"/>
<reference evidence="1 2" key="1">
    <citation type="submission" date="2009-02" db="EMBL/GenBank/DDBJ databases">
        <authorList>
            <person name="Fulton L."/>
            <person name="Clifton S."/>
            <person name="Fulton B."/>
            <person name="Xu J."/>
            <person name="Minx P."/>
            <person name="Pepin K.H."/>
            <person name="Johnson M."/>
            <person name="Bhonagiri V."/>
            <person name="Nash W.E."/>
            <person name="Mardis E.R."/>
            <person name="Wilson R.K."/>
        </authorList>
    </citation>
    <scope>NUCLEOTIDE SEQUENCE [LARGE SCALE GENOMIC DNA]</scope>
    <source>
        <strain evidence="1 2">DSM 16841</strain>
    </source>
</reference>
<dbReference type="AlphaFoldDB" id="C0FR75"/>
<comment type="caution">
    <text evidence="1">The sequence shown here is derived from an EMBL/GenBank/DDBJ whole genome shotgun (WGS) entry which is preliminary data.</text>
</comment>
<sequence length="61" mass="6852">MSDSHPDLLQPALPCIVLKKCSHMYRKQQSYFTQGGTSLSVPSSRNSFFKEKKAMGVCFLP</sequence>
<reference evidence="1 2" key="2">
    <citation type="submission" date="2009-03" db="EMBL/GenBank/DDBJ databases">
        <title>Draft genome sequence of Roseburia inulinivorans (DSM 16841).</title>
        <authorList>
            <person name="Sudarsanam P."/>
            <person name="Ley R."/>
            <person name="Guruge J."/>
            <person name="Turnbaugh P.J."/>
            <person name="Mahowald M."/>
            <person name="Liep D."/>
            <person name="Gordon J."/>
        </authorList>
    </citation>
    <scope>NUCLEOTIDE SEQUENCE [LARGE SCALE GENOMIC DNA]</scope>
    <source>
        <strain evidence="1 2">DSM 16841</strain>
    </source>
</reference>
<protein>
    <submittedName>
        <fullName evidence="1">Uncharacterized protein</fullName>
    </submittedName>
</protein>
<dbReference type="Proteomes" id="UP000003561">
    <property type="component" value="Unassembled WGS sequence"/>
</dbReference>
<gene>
    <name evidence="1" type="ORF">ROSEINA2194_01228</name>
</gene>
<organism evidence="1 2">
    <name type="scientific">Roseburia inulinivorans DSM 16841</name>
    <dbReference type="NCBI Taxonomy" id="622312"/>
    <lineage>
        <taxon>Bacteria</taxon>
        <taxon>Bacillati</taxon>
        <taxon>Bacillota</taxon>
        <taxon>Clostridia</taxon>
        <taxon>Lachnospirales</taxon>
        <taxon>Lachnospiraceae</taxon>
        <taxon>Roseburia</taxon>
    </lineage>
</organism>
<dbReference type="EMBL" id="ACFY01000052">
    <property type="protein sequence ID" value="EEG94936.1"/>
    <property type="molecule type" value="Genomic_DNA"/>
</dbReference>
<name>C0FR75_9FIRM</name>
<evidence type="ECO:0000313" key="1">
    <source>
        <dbReference type="EMBL" id="EEG94936.1"/>
    </source>
</evidence>
<accession>C0FR75</accession>
<evidence type="ECO:0000313" key="2">
    <source>
        <dbReference type="Proteomes" id="UP000003561"/>
    </source>
</evidence>